<evidence type="ECO:0008006" key="3">
    <source>
        <dbReference type="Google" id="ProtNLM"/>
    </source>
</evidence>
<dbReference type="EMBL" id="CP029190">
    <property type="protein sequence ID" value="QES50236.1"/>
    <property type="molecule type" value="Genomic_DNA"/>
</dbReference>
<reference evidence="1 2" key="1">
    <citation type="submission" date="2018-05" db="EMBL/GenBank/DDBJ databases">
        <title>Streptomyces venezuelae.</title>
        <authorList>
            <person name="Kim W."/>
            <person name="Lee N."/>
            <person name="Cho B.-K."/>
        </authorList>
    </citation>
    <scope>NUCLEOTIDE SEQUENCE [LARGE SCALE GENOMIC DNA]</scope>
    <source>
        <strain evidence="1 2">ATCC 21782</strain>
    </source>
</reference>
<evidence type="ECO:0000313" key="2">
    <source>
        <dbReference type="Proteomes" id="UP000325211"/>
    </source>
</evidence>
<organism evidence="1 2">
    <name type="scientific">Streptomyces venezuelae</name>
    <dbReference type="NCBI Taxonomy" id="54571"/>
    <lineage>
        <taxon>Bacteria</taxon>
        <taxon>Bacillati</taxon>
        <taxon>Actinomycetota</taxon>
        <taxon>Actinomycetes</taxon>
        <taxon>Kitasatosporales</taxon>
        <taxon>Streptomycetaceae</taxon>
        <taxon>Streptomyces</taxon>
    </lineage>
</organism>
<gene>
    <name evidence="1" type="ORF">DEJ50_22820</name>
</gene>
<dbReference type="AlphaFoldDB" id="A0A5P2D5B5"/>
<proteinExistence type="predicted"/>
<sequence>MTQAAEQTALGAVPYGEGGGATGQLATVTVKDARGGPAGWSLVGKVTDFTGPAGTRIPGAALSWTPRCTTAPGSAGNCAPGSPGTVGPDGAVLASTPDAELVGGTFTVDAGVTLQVPPYAPPGAYTAVLTLTLS</sequence>
<dbReference type="Proteomes" id="UP000325211">
    <property type="component" value="Chromosome"/>
</dbReference>
<evidence type="ECO:0000313" key="1">
    <source>
        <dbReference type="EMBL" id="QES50236.1"/>
    </source>
</evidence>
<accession>A0A5P2D5B5</accession>
<name>A0A5P2D5B5_STRVZ</name>
<protein>
    <recommendedName>
        <fullName evidence="3">Beta-xylosidase</fullName>
    </recommendedName>
</protein>